<evidence type="ECO:0000313" key="2">
    <source>
        <dbReference type="Proteomes" id="UP001501787"/>
    </source>
</evidence>
<comment type="caution">
    <text evidence="1">The sequence shown here is derived from an EMBL/GenBank/DDBJ whole genome shotgun (WGS) entry which is preliminary data.</text>
</comment>
<accession>A0ABP3F856</accession>
<protein>
    <submittedName>
        <fullName evidence="1">Uncharacterized protein</fullName>
    </submittedName>
</protein>
<gene>
    <name evidence="1" type="ORF">GCM10009129_03960</name>
</gene>
<name>A0ABP3F856_9GAMM</name>
<dbReference type="Proteomes" id="UP001501787">
    <property type="component" value="Unassembled WGS sequence"/>
</dbReference>
<dbReference type="EMBL" id="BAAAFR010000001">
    <property type="protein sequence ID" value="GAA0309964.1"/>
    <property type="molecule type" value="Genomic_DNA"/>
</dbReference>
<reference evidence="2" key="1">
    <citation type="journal article" date="2019" name="Int. J. Syst. Evol. Microbiol.">
        <title>The Global Catalogue of Microorganisms (GCM) 10K type strain sequencing project: providing services to taxonomists for standard genome sequencing and annotation.</title>
        <authorList>
            <consortium name="The Broad Institute Genomics Platform"/>
            <consortium name="The Broad Institute Genome Sequencing Center for Infectious Disease"/>
            <person name="Wu L."/>
            <person name="Ma J."/>
        </authorList>
    </citation>
    <scope>NUCLEOTIDE SEQUENCE [LARGE SCALE GENOMIC DNA]</scope>
    <source>
        <strain evidence="2">JCM 16343</strain>
    </source>
</reference>
<evidence type="ECO:0000313" key="1">
    <source>
        <dbReference type="EMBL" id="GAA0309964.1"/>
    </source>
</evidence>
<organism evidence="1 2">
    <name type="scientific">Psychrobacter aestuarii</name>
    <dbReference type="NCBI Taxonomy" id="556327"/>
    <lineage>
        <taxon>Bacteria</taxon>
        <taxon>Pseudomonadati</taxon>
        <taxon>Pseudomonadota</taxon>
        <taxon>Gammaproteobacteria</taxon>
        <taxon>Moraxellales</taxon>
        <taxon>Moraxellaceae</taxon>
        <taxon>Psychrobacter</taxon>
    </lineage>
</organism>
<keyword evidence="2" id="KW-1185">Reference proteome</keyword>
<proteinExistence type="predicted"/>
<sequence>MTRYDALMTTCTYLSIVALPIAYSDILMDRGCELVARLLTPIESTYKKAAQV</sequence>